<gene>
    <name evidence="2" type="ORF">RRG08_033812</name>
</gene>
<organism evidence="2 3">
    <name type="scientific">Elysia crispata</name>
    <name type="common">lettuce slug</name>
    <dbReference type="NCBI Taxonomy" id="231223"/>
    <lineage>
        <taxon>Eukaryota</taxon>
        <taxon>Metazoa</taxon>
        <taxon>Spiralia</taxon>
        <taxon>Lophotrochozoa</taxon>
        <taxon>Mollusca</taxon>
        <taxon>Gastropoda</taxon>
        <taxon>Heterobranchia</taxon>
        <taxon>Euthyneura</taxon>
        <taxon>Panpulmonata</taxon>
        <taxon>Sacoglossa</taxon>
        <taxon>Placobranchoidea</taxon>
        <taxon>Plakobranchidae</taxon>
        <taxon>Elysia</taxon>
    </lineage>
</organism>
<protein>
    <submittedName>
        <fullName evidence="2">Uncharacterized protein</fullName>
    </submittedName>
</protein>
<keyword evidence="1" id="KW-0472">Membrane</keyword>
<reference evidence="2" key="1">
    <citation type="journal article" date="2023" name="G3 (Bethesda)">
        <title>A reference genome for the long-term kleptoplast-retaining sea slug Elysia crispata morphotype clarki.</title>
        <authorList>
            <person name="Eastman K.E."/>
            <person name="Pendleton A.L."/>
            <person name="Shaikh M.A."/>
            <person name="Suttiyut T."/>
            <person name="Ogas R."/>
            <person name="Tomko P."/>
            <person name="Gavelis G."/>
            <person name="Widhalm J.R."/>
            <person name="Wisecaver J.H."/>
        </authorList>
    </citation>
    <scope>NUCLEOTIDE SEQUENCE</scope>
    <source>
        <strain evidence="2">ECLA1</strain>
    </source>
</reference>
<accession>A0AAE0XUN0</accession>
<feature type="transmembrane region" description="Helical" evidence="1">
    <location>
        <begin position="672"/>
        <end position="691"/>
    </location>
</feature>
<evidence type="ECO:0000313" key="3">
    <source>
        <dbReference type="Proteomes" id="UP001283361"/>
    </source>
</evidence>
<keyword evidence="1" id="KW-1133">Transmembrane helix</keyword>
<dbReference type="EMBL" id="JAWDGP010007552">
    <property type="protein sequence ID" value="KAK3713839.1"/>
    <property type="molecule type" value="Genomic_DNA"/>
</dbReference>
<dbReference type="AlphaFoldDB" id="A0AAE0XUN0"/>
<evidence type="ECO:0000256" key="1">
    <source>
        <dbReference type="SAM" id="Phobius"/>
    </source>
</evidence>
<name>A0AAE0XUN0_9GAST</name>
<sequence length="692" mass="77240">MTPANGLVCGVFNDQEKAPDTFLIAAFSSAVTMEPVHSNVKRGFGRHLGIVAVLLMLLNHSSLGCFPVEDVFKESCLWIQTTSMQSRNRIYICPEHRGIEPGAPMKIESEGITSTYEPPKTLICLRGYGDYRYKVKMTNSKGTVLGFQCLKFSPLSDIVVRQEKTRVTEDENQLDCGKADYKVDEAVLIGGYIDPTARPCPISGGFQLLMNLGESPSSENCLGSVSSYLPQLLFQCDETGSTRAIIDLGKLCTPQVLRTSQSLRGRYVAHLKCLASWQENKGSKSSEFTTVLLVMRDSYLSYWCLHLQRLNGKTSGEVLYKAILTLDGRCLPDISGSLDSPKHTDMFGKLVSFKPGNDTECKDHSYMSSCEEDDGADTCRESLRCPSSCGRCKKSLKLKSCAFPMDIRGSWESLSFDEDSILSVGKNTVQSPQFGQFQCQSAAEDGDVKGMYPMVQVGIEPTCWPYYSCAEIRSLAPGLLSFQMRPALKNIYTGKVESCQETHRQVWSIRPEKAEETKTLIDRKRLKPTPCRFEEAKAYPSIGLIKGCLLVVPECSGTCNTFNISLEANTCNNISAESVELYTQHICMARVSFDDGAHVVLTKIVGSEEDSQEFRCWLFFRFRLYILRADYCNQNQIESIFEFDDHPEFTYDPVYNLIVSKTMSAGRSGRTVAELNLIVVGLVLLSWLTVFY</sequence>
<keyword evidence="3" id="KW-1185">Reference proteome</keyword>
<evidence type="ECO:0000313" key="2">
    <source>
        <dbReference type="EMBL" id="KAK3713839.1"/>
    </source>
</evidence>
<proteinExistence type="predicted"/>
<keyword evidence="1" id="KW-0812">Transmembrane</keyword>
<dbReference type="Proteomes" id="UP001283361">
    <property type="component" value="Unassembled WGS sequence"/>
</dbReference>
<comment type="caution">
    <text evidence="2">The sequence shown here is derived from an EMBL/GenBank/DDBJ whole genome shotgun (WGS) entry which is preliminary data.</text>
</comment>